<accession>A0A833QUG4</accession>
<gene>
    <name evidence="4" type="ORF">FCM35_KLT21124</name>
</gene>
<comment type="function">
    <text evidence="1">Specifically recognizes and binds N6-methyladenosine (m6A)-containing RNAs, and regulates mRNA stability. M6A is a modification present at internal sites of mRNAs and some non-coding RNAs and plays a role in mRNA stability and processing.</text>
</comment>
<dbReference type="GO" id="GO:0061157">
    <property type="term" value="P:mRNA destabilization"/>
    <property type="evidence" value="ECO:0007669"/>
    <property type="project" value="TreeGrafter"/>
</dbReference>
<dbReference type="PROSITE" id="PS50882">
    <property type="entry name" value="YTH"/>
    <property type="match status" value="1"/>
</dbReference>
<protein>
    <recommendedName>
        <fullName evidence="1">YTH domain-containing family protein</fullName>
    </recommendedName>
</protein>
<organism evidence="4 5">
    <name type="scientific">Carex littledalei</name>
    <dbReference type="NCBI Taxonomy" id="544730"/>
    <lineage>
        <taxon>Eukaryota</taxon>
        <taxon>Viridiplantae</taxon>
        <taxon>Streptophyta</taxon>
        <taxon>Embryophyta</taxon>
        <taxon>Tracheophyta</taxon>
        <taxon>Spermatophyta</taxon>
        <taxon>Magnoliopsida</taxon>
        <taxon>Liliopsida</taxon>
        <taxon>Poales</taxon>
        <taxon>Cyperaceae</taxon>
        <taxon>Cyperoideae</taxon>
        <taxon>Cariceae</taxon>
        <taxon>Carex</taxon>
        <taxon>Carex subgen. Euthyceras</taxon>
    </lineage>
</organism>
<feature type="domain" description="YTH" evidence="3">
    <location>
        <begin position="310"/>
        <end position="451"/>
    </location>
</feature>
<reference evidence="4" key="1">
    <citation type="submission" date="2020-01" db="EMBL/GenBank/DDBJ databases">
        <title>Genome sequence of Kobresia littledalei, the first chromosome-level genome in the family Cyperaceae.</title>
        <authorList>
            <person name="Qu G."/>
        </authorList>
    </citation>
    <scope>NUCLEOTIDE SEQUENCE</scope>
    <source>
        <strain evidence="4">C.B.Clarke</strain>
        <tissue evidence="4">Leaf</tissue>
    </source>
</reference>
<keyword evidence="5" id="KW-1185">Reference proteome</keyword>
<dbReference type="InterPro" id="IPR007275">
    <property type="entry name" value="YTH_domain"/>
</dbReference>
<sequence length="674" mass="74529">MGSEGTHDYLYGGGLYYQNGTNYNWYDPTTGLTGVQATPKWDDGQPMVTFEGQDLQYSQSAQADSSRYLYYSPEYGYQQPAAYDPYLANSYQLGSVVGPESSLVGTQVTQQYLTNTQYQHPQPVPSPGYSSLVHSSSMDIGSVATSPYQHGSIDTLNFGNYMSPAATHAPSVVPSQRTSTGTIAVTGTPISSSSLEFQSAVKAPKTPLLGLSSLKQSPQRTVKASTAPHVPQVTNPSALVKPPSQDKLNRPSYVEPETRNWGRARAFWDNTTMTVKSYTSKLSVGDSQGNIIIDINNYNKAEFVTDYSCARFFVIKSYSEDDVHKSIKYGVWSSTPNGNKKLSSAYEEAQRISVNNGVKCPIFLFFSVNTSGHFCGVAEMVGPVDFDKNMDIWQQDKWPGSFPVKWHIIKDVANNTLRHILLENNEYKPVTHSRDTQEVPFTAGIPILKIFKSHAFLNSILDGFVKFEEQERTKYRKYPKLLSSDAPLFVPAFARKQAVSLKEVQSVTEKKQDEKLSADLNIMTEATLTVVKSEGTKKHVPVEMPREISVNNPNLVVRGSSVEKTAAMKKDAEKPEICTVLKESSKACENVKPKFQPENSIKQASPVTKTKYKPVENGKYQSKPLDQIENVAEKVGSLSIKSFEANDENGRSSDGGDVVTIGSMHVRVNSFNEK</sequence>
<dbReference type="Gene3D" id="3.10.590.10">
    <property type="entry name" value="ph1033 like domains"/>
    <property type="match status" value="1"/>
</dbReference>
<dbReference type="GO" id="GO:0005737">
    <property type="term" value="C:cytoplasm"/>
    <property type="evidence" value="ECO:0007669"/>
    <property type="project" value="TreeGrafter"/>
</dbReference>
<dbReference type="OrthoDB" id="306690at2759"/>
<dbReference type="EMBL" id="SWLB01000009">
    <property type="protein sequence ID" value="KAF3334520.1"/>
    <property type="molecule type" value="Genomic_DNA"/>
</dbReference>
<evidence type="ECO:0000259" key="3">
    <source>
        <dbReference type="PROSITE" id="PS50882"/>
    </source>
</evidence>
<evidence type="ECO:0000256" key="1">
    <source>
        <dbReference type="RuleBase" id="RU369095"/>
    </source>
</evidence>
<proteinExistence type="inferred from homology"/>
<dbReference type="Proteomes" id="UP000623129">
    <property type="component" value="Unassembled WGS sequence"/>
</dbReference>
<dbReference type="PANTHER" id="PTHR12357">
    <property type="entry name" value="YTH YT521-B HOMOLOGY DOMAIN-CONTAINING"/>
    <property type="match status" value="1"/>
</dbReference>
<dbReference type="AlphaFoldDB" id="A0A833QUG4"/>
<dbReference type="Pfam" id="PF04146">
    <property type="entry name" value="YTH"/>
    <property type="match status" value="1"/>
</dbReference>
<comment type="similarity">
    <text evidence="1">Belongs to the YTHDF family.</text>
</comment>
<keyword evidence="1" id="KW-0694">RNA-binding</keyword>
<feature type="region of interest" description="Disordered" evidence="2">
    <location>
        <begin position="600"/>
        <end position="624"/>
    </location>
</feature>
<dbReference type="InterPro" id="IPR045168">
    <property type="entry name" value="YTH_prot"/>
</dbReference>
<feature type="compositionally biased region" description="Polar residues" evidence="2">
    <location>
        <begin position="214"/>
        <end position="224"/>
    </location>
</feature>
<dbReference type="GO" id="GO:1990247">
    <property type="term" value="F:N6-methyladenosine-containing RNA reader activity"/>
    <property type="evidence" value="ECO:0007669"/>
    <property type="project" value="UniProtKB-UniRule"/>
</dbReference>
<evidence type="ECO:0000256" key="2">
    <source>
        <dbReference type="SAM" id="MobiDB-lite"/>
    </source>
</evidence>
<dbReference type="GO" id="GO:0003729">
    <property type="term" value="F:mRNA binding"/>
    <property type="evidence" value="ECO:0007669"/>
    <property type="project" value="UniProtKB-UniRule"/>
</dbReference>
<evidence type="ECO:0000313" key="4">
    <source>
        <dbReference type="EMBL" id="KAF3334520.1"/>
    </source>
</evidence>
<dbReference type="PANTHER" id="PTHR12357:SF92">
    <property type="entry name" value="YTH DOMAIN-CONTAINING FAMILY PROTEIN"/>
    <property type="match status" value="1"/>
</dbReference>
<name>A0A833QUG4_9POAL</name>
<comment type="caution">
    <text evidence="4">The sequence shown here is derived from an EMBL/GenBank/DDBJ whole genome shotgun (WGS) entry which is preliminary data.</text>
</comment>
<dbReference type="CDD" id="cd21134">
    <property type="entry name" value="YTH"/>
    <property type="match status" value="1"/>
</dbReference>
<feature type="region of interest" description="Disordered" evidence="2">
    <location>
        <begin position="214"/>
        <end position="256"/>
    </location>
</feature>
<evidence type="ECO:0000313" key="5">
    <source>
        <dbReference type="Proteomes" id="UP000623129"/>
    </source>
</evidence>